<evidence type="ECO:0000313" key="2">
    <source>
        <dbReference type="EMBL" id="QNA46278.1"/>
    </source>
</evidence>
<proteinExistence type="predicted"/>
<keyword evidence="1" id="KW-1133">Transmembrane helix</keyword>
<dbReference type="Proteomes" id="UP000515344">
    <property type="component" value="Chromosome"/>
</dbReference>
<name>A0A7G5XLC5_9BACT</name>
<feature type="transmembrane region" description="Helical" evidence="1">
    <location>
        <begin position="74"/>
        <end position="90"/>
    </location>
</feature>
<keyword evidence="1" id="KW-0472">Membrane</keyword>
<dbReference type="AlphaFoldDB" id="A0A7G5XLC5"/>
<keyword evidence="1" id="KW-0812">Transmembrane</keyword>
<dbReference type="EMBL" id="CP060007">
    <property type="protein sequence ID" value="QNA46278.1"/>
    <property type="molecule type" value="Genomic_DNA"/>
</dbReference>
<evidence type="ECO:0000256" key="1">
    <source>
        <dbReference type="SAM" id="Phobius"/>
    </source>
</evidence>
<reference evidence="3" key="1">
    <citation type="submission" date="2020-08" db="EMBL/GenBank/DDBJ databases">
        <title>Lacibacter sp. S13-6-6 genome sequencing.</title>
        <authorList>
            <person name="Jin L."/>
        </authorList>
    </citation>
    <scope>NUCLEOTIDE SEQUENCE [LARGE SCALE GENOMIC DNA]</scope>
    <source>
        <strain evidence="3">S13-6-6</strain>
    </source>
</reference>
<dbReference type="RefSeq" id="WP_182806048.1">
    <property type="nucleotide sequence ID" value="NZ_CP060007.1"/>
</dbReference>
<sequence length="91" mass="10434">MNGFLFFSKVAFILNVLFFVAIGFRYVNVDLPQSAASILVIGGLFLSLIVNLFINSWFIALLVRKRIELKINSIFFLNLVVLIIQLFIFFV</sequence>
<dbReference type="KEGG" id="lacs:H4075_08925"/>
<keyword evidence="3" id="KW-1185">Reference proteome</keyword>
<feature type="transmembrane region" description="Helical" evidence="1">
    <location>
        <begin position="7"/>
        <end position="26"/>
    </location>
</feature>
<evidence type="ECO:0000313" key="3">
    <source>
        <dbReference type="Proteomes" id="UP000515344"/>
    </source>
</evidence>
<protein>
    <submittedName>
        <fullName evidence="2">Uncharacterized protein</fullName>
    </submittedName>
</protein>
<organism evidence="2 3">
    <name type="scientific">Lacibacter sediminis</name>
    <dbReference type="NCBI Taxonomy" id="2760713"/>
    <lineage>
        <taxon>Bacteria</taxon>
        <taxon>Pseudomonadati</taxon>
        <taxon>Bacteroidota</taxon>
        <taxon>Chitinophagia</taxon>
        <taxon>Chitinophagales</taxon>
        <taxon>Chitinophagaceae</taxon>
        <taxon>Lacibacter</taxon>
    </lineage>
</organism>
<accession>A0A7G5XLC5</accession>
<gene>
    <name evidence="2" type="ORF">H4075_08925</name>
</gene>
<feature type="transmembrane region" description="Helical" evidence="1">
    <location>
        <begin position="38"/>
        <end position="62"/>
    </location>
</feature>